<dbReference type="SUPFAM" id="SSF52540">
    <property type="entry name" value="P-loop containing nucleoside triphosphate hydrolases"/>
    <property type="match status" value="1"/>
</dbReference>
<comment type="caution">
    <text evidence="7">The sequence shown here is derived from an EMBL/GenBank/DDBJ whole genome shotgun (WGS) entry which is preliminary data.</text>
</comment>
<keyword evidence="8" id="KW-1185">Reference proteome</keyword>
<feature type="binding site" evidence="5">
    <location>
        <begin position="229"/>
        <end position="236"/>
    </location>
    <ligand>
        <name>ATP</name>
        <dbReference type="ChEBI" id="CHEBI:30616"/>
    </ligand>
</feature>
<keyword evidence="3 5" id="KW-0347">Helicase</keyword>
<protein>
    <submittedName>
        <fullName evidence="7">HelD family protein</fullName>
    </submittedName>
</protein>
<reference evidence="8" key="1">
    <citation type="journal article" date="2019" name="Int. J. Syst. Evol. Microbiol.">
        <title>The Global Catalogue of Microorganisms (GCM) 10K type strain sequencing project: providing services to taxonomists for standard genome sequencing and annotation.</title>
        <authorList>
            <consortium name="The Broad Institute Genomics Platform"/>
            <consortium name="The Broad Institute Genome Sequencing Center for Infectious Disease"/>
            <person name="Wu L."/>
            <person name="Ma J."/>
        </authorList>
    </citation>
    <scope>NUCLEOTIDE SEQUENCE [LARGE SCALE GENOMIC DNA]</scope>
    <source>
        <strain evidence="8">CCM 8904</strain>
    </source>
</reference>
<sequence>MTTVFEHEQAYLKQTYQQLLHKQTQLQAQQTATQTKALAAKSNLGSDITLNFDTDIKTMETLADIESRNREIDTYNFDRDIAATTLAQLKLLLEQPYFAKVQLQFAPTEAPENFYIGTVGMTDENKAQMIIDWRSPIAETYYNQANGPTTYHVGQRVVATDLKLRRQFEIHGDHLLAYFDTTIALEDPLLQASLSKHQTDQMQSITATIQKEQNTIIRYPDVPVLLVNGIAGSGKTSVMMQRIAYLLYQKRTELTPDAIYLLTPNPLFQHYISTVLPDLGESNPINLTWVQFVDQLALPTEQFTPEPTTRQQLEQMATDLVDLDLQAADFQPVMVARNTLLSADALAKINTQFTHLPLGTKRMTAVQAAVNQALQRELNRLAQTETVQDELLALDQTEQKKYFHHLIDPETNRAKRQLALHYLRIKYTDTISAVANYSWLNLTHISVRLTGTGKVTRLQWLYLRIILTGYGNSKAKFVMIDEVQDYSEAQLMILNQFFKKAHFMLLGDENQAIEPGKATFKQIEVLFNTNNKKTTTCHLLTSYRSTPEITALFSRLAIGDAPVKANSVQTAGVMPSIEVVSAKDNYGHALKKHIAKLTTATGLTAIIAANTEQLAWLDQQLATTPHQVITQKSHLPSHGTILLTLALAKGLEFNSVIIPDQKQALYPDTPLARHRLYTAISRATHHVSILADQTLTPLLNLKGAF</sequence>
<evidence type="ECO:0000256" key="5">
    <source>
        <dbReference type="PROSITE-ProRule" id="PRU00560"/>
    </source>
</evidence>
<dbReference type="InterPro" id="IPR027417">
    <property type="entry name" value="P-loop_NTPase"/>
</dbReference>
<evidence type="ECO:0000256" key="3">
    <source>
        <dbReference type="ARBA" id="ARBA00022806"/>
    </source>
</evidence>
<dbReference type="Gene3D" id="3.40.50.300">
    <property type="entry name" value="P-loop containing nucleotide triphosphate hydrolases"/>
    <property type="match status" value="3"/>
</dbReference>
<dbReference type="RefSeq" id="WP_125551735.1">
    <property type="nucleotide sequence ID" value="NZ_JBHSSL010000118.1"/>
</dbReference>
<dbReference type="Proteomes" id="UP001596289">
    <property type="component" value="Unassembled WGS sequence"/>
</dbReference>
<organism evidence="7 8">
    <name type="scientific">Loigolactobacillus jiayinensis</name>
    <dbReference type="NCBI Taxonomy" id="2486016"/>
    <lineage>
        <taxon>Bacteria</taxon>
        <taxon>Bacillati</taxon>
        <taxon>Bacillota</taxon>
        <taxon>Bacilli</taxon>
        <taxon>Lactobacillales</taxon>
        <taxon>Lactobacillaceae</taxon>
        <taxon>Loigolactobacillus</taxon>
    </lineage>
</organism>
<dbReference type="PROSITE" id="PS51198">
    <property type="entry name" value="UVRD_HELICASE_ATP_BIND"/>
    <property type="match status" value="1"/>
</dbReference>
<keyword evidence="2 5" id="KW-0378">Hydrolase</keyword>
<keyword evidence="4 5" id="KW-0067">ATP-binding</keyword>
<dbReference type="Pfam" id="PF00580">
    <property type="entry name" value="UvrD-helicase"/>
    <property type="match status" value="1"/>
</dbReference>
<keyword evidence="1 5" id="KW-0547">Nucleotide-binding</keyword>
<dbReference type="PANTHER" id="PTHR11070">
    <property type="entry name" value="UVRD / RECB / PCRA DNA HELICASE FAMILY MEMBER"/>
    <property type="match status" value="1"/>
</dbReference>
<evidence type="ECO:0000259" key="6">
    <source>
        <dbReference type="PROSITE" id="PS51198"/>
    </source>
</evidence>
<evidence type="ECO:0000256" key="4">
    <source>
        <dbReference type="ARBA" id="ARBA00022840"/>
    </source>
</evidence>
<feature type="domain" description="UvrD-like helicase ATP-binding" evidence="6">
    <location>
        <begin position="208"/>
        <end position="546"/>
    </location>
</feature>
<dbReference type="EMBL" id="JBHSSL010000118">
    <property type="protein sequence ID" value="MFC6171830.1"/>
    <property type="molecule type" value="Genomic_DNA"/>
</dbReference>
<accession>A0ABW1RL17</accession>
<evidence type="ECO:0000313" key="8">
    <source>
        <dbReference type="Proteomes" id="UP001596289"/>
    </source>
</evidence>
<evidence type="ECO:0000256" key="1">
    <source>
        <dbReference type="ARBA" id="ARBA00022741"/>
    </source>
</evidence>
<gene>
    <name evidence="7" type="ORF">ACFQGP_14810</name>
</gene>
<dbReference type="InterPro" id="IPR027785">
    <property type="entry name" value="UvrD-like_helicase_C"/>
</dbReference>
<evidence type="ECO:0000313" key="7">
    <source>
        <dbReference type="EMBL" id="MFC6171830.1"/>
    </source>
</evidence>
<dbReference type="PANTHER" id="PTHR11070:SF17">
    <property type="entry name" value="DNA HELICASE IV"/>
    <property type="match status" value="1"/>
</dbReference>
<dbReference type="InterPro" id="IPR014016">
    <property type="entry name" value="UvrD-like_ATP-bd"/>
</dbReference>
<dbReference type="InterPro" id="IPR000212">
    <property type="entry name" value="DNA_helicase_UvrD/REP"/>
</dbReference>
<name>A0ABW1RL17_9LACO</name>
<evidence type="ECO:0000256" key="2">
    <source>
        <dbReference type="ARBA" id="ARBA00022801"/>
    </source>
</evidence>
<proteinExistence type="predicted"/>
<dbReference type="Pfam" id="PF13538">
    <property type="entry name" value="UvrD_C_2"/>
    <property type="match status" value="1"/>
</dbReference>